<feature type="transmembrane region" description="Helical" evidence="6">
    <location>
        <begin position="109"/>
        <end position="131"/>
    </location>
</feature>
<dbReference type="RefSeq" id="WP_008539471.1">
    <property type="nucleotide sequence ID" value="NZ_JH601091.1"/>
</dbReference>
<evidence type="ECO:0000313" key="8">
    <source>
        <dbReference type="Proteomes" id="UP000005963"/>
    </source>
</evidence>
<organism evidence="7 8">
    <name type="scientific">Megamonas funiformis YIT 11815</name>
    <dbReference type="NCBI Taxonomy" id="742816"/>
    <lineage>
        <taxon>Bacteria</taxon>
        <taxon>Bacillati</taxon>
        <taxon>Bacillota</taxon>
        <taxon>Negativicutes</taxon>
        <taxon>Selenomonadales</taxon>
        <taxon>Selenomonadaceae</taxon>
        <taxon>Megamonas</taxon>
    </lineage>
</organism>
<comment type="subcellular location">
    <subcellularLocation>
        <location evidence="1">Cell membrane</location>
        <topology evidence="1">Multi-pass membrane protein</topology>
    </subcellularLocation>
</comment>
<dbReference type="Proteomes" id="UP000005963">
    <property type="component" value="Unassembled WGS sequence"/>
</dbReference>
<dbReference type="EMBL" id="ADMB01000085">
    <property type="protein sequence ID" value="EHR34970.1"/>
    <property type="molecule type" value="Genomic_DNA"/>
</dbReference>
<dbReference type="InterPro" id="IPR001123">
    <property type="entry name" value="LeuE-type"/>
</dbReference>
<keyword evidence="3 6" id="KW-0812">Transmembrane</keyword>
<reference evidence="7 8" key="1">
    <citation type="submission" date="2012-01" db="EMBL/GenBank/DDBJ databases">
        <title>The Genome Sequence of Megamonas funiformis YIT 11815.</title>
        <authorList>
            <consortium name="The Broad Institute Genome Sequencing Platform"/>
            <person name="Earl A."/>
            <person name="Ward D."/>
            <person name="Feldgarden M."/>
            <person name="Gevers D."/>
            <person name="Morotomi M."/>
            <person name="Young S.K."/>
            <person name="Zeng Q."/>
            <person name="Gargeya S."/>
            <person name="Fitzgerald M."/>
            <person name="Haas B."/>
            <person name="Abouelleil A."/>
            <person name="Alvarado L."/>
            <person name="Arachchi H.M."/>
            <person name="Berlin A."/>
            <person name="Chapman S.B."/>
            <person name="Gearin G."/>
            <person name="Goldberg J."/>
            <person name="Griggs A."/>
            <person name="Gujja S."/>
            <person name="Hansen M."/>
            <person name="Heiman D."/>
            <person name="Howarth C."/>
            <person name="Larimer J."/>
            <person name="Lui A."/>
            <person name="MacDonald P.J.P."/>
            <person name="McCowen C."/>
            <person name="Montmayeur A."/>
            <person name="Murphy C."/>
            <person name="Neiman D."/>
            <person name="Pearson M."/>
            <person name="Priest M."/>
            <person name="Roberts A."/>
            <person name="Saif S."/>
            <person name="Shea T."/>
            <person name="Sisk P."/>
            <person name="Stolte C."/>
            <person name="Sykes S."/>
            <person name="Wortman J."/>
            <person name="Nusbaum C."/>
            <person name="Birren B."/>
        </authorList>
    </citation>
    <scope>NUCLEOTIDE SEQUENCE [LARGE SCALE GENOMIC DNA]</scope>
    <source>
        <strain evidence="7 8">YIT 11815</strain>
    </source>
</reference>
<dbReference type="PANTHER" id="PTHR30086">
    <property type="entry name" value="ARGININE EXPORTER PROTEIN ARGO"/>
    <property type="match status" value="1"/>
</dbReference>
<keyword evidence="5 6" id="KW-0472">Membrane</keyword>
<evidence type="ECO:0000256" key="6">
    <source>
        <dbReference type="SAM" id="Phobius"/>
    </source>
</evidence>
<name>A0ABP2NI01_9FIRM</name>
<evidence type="ECO:0000256" key="5">
    <source>
        <dbReference type="ARBA" id="ARBA00023136"/>
    </source>
</evidence>
<evidence type="ECO:0000256" key="1">
    <source>
        <dbReference type="ARBA" id="ARBA00004651"/>
    </source>
</evidence>
<feature type="transmembrane region" description="Helical" evidence="6">
    <location>
        <begin position="6"/>
        <end position="24"/>
    </location>
</feature>
<keyword evidence="2" id="KW-1003">Cell membrane</keyword>
<evidence type="ECO:0000256" key="3">
    <source>
        <dbReference type="ARBA" id="ARBA00022692"/>
    </source>
</evidence>
<accession>A0ABP2NI01</accession>
<dbReference type="PANTHER" id="PTHR30086:SF20">
    <property type="entry name" value="ARGININE EXPORTER PROTEIN ARGO-RELATED"/>
    <property type="match status" value="1"/>
</dbReference>
<feature type="transmembrane region" description="Helical" evidence="6">
    <location>
        <begin position="68"/>
        <end position="89"/>
    </location>
</feature>
<evidence type="ECO:0000256" key="2">
    <source>
        <dbReference type="ARBA" id="ARBA00022475"/>
    </source>
</evidence>
<dbReference type="Pfam" id="PF01810">
    <property type="entry name" value="LysE"/>
    <property type="match status" value="1"/>
</dbReference>
<keyword evidence="8" id="KW-1185">Reference proteome</keyword>
<gene>
    <name evidence="7" type="ORF">HMPREF9454_01947</name>
</gene>
<feature type="transmembrane region" description="Helical" evidence="6">
    <location>
        <begin position="143"/>
        <end position="165"/>
    </location>
</feature>
<proteinExistence type="predicted"/>
<dbReference type="GeneID" id="62779695"/>
<evidence type="ECO:0000313" key="7">
    <source>
        <dbReference type="EMBL" id="EHR34970.1"/>
    </source>
</evidence>
<feature type="transmembrane region" description="Helical" evidence="6">
    <location>
        <begin position="36"/>
        <end position="62"/>
    </location>
</feature>
<sequence length="205" mass="23590">MIYFMQGLLFGLAYVMPIGIQNMYVINSAMQRNVKIIYLTTIFVIIFDISLAISCYLGIGILLDKYQFLRDFVMFIGAMVIFYIAFDLWRTNSKLEIKSTHDYRLSKIIVSAFSVAWLNPQAIIDGSLILGSFRTSLAGDSSIYFIIGVCIASCLWFSSLAFIAHKFINKLYRFVKYINLICAIILFLYGLNLLYMFCLDLFTYN</sequence>
<evidence type="ECO:0008006" key="9">
    <source>
        <dbReference type="Google" id="ProtNLM"/>
    </source>
</evidence>
<feature type="transmembrane region" description="Helical" evidence="6">
    <location>
        <begin position="177"/>
        <end position="197"/>
    </location>
</feature>
<evidence type="ECO:0000256" key="4">
    <source>
        <dbReference type="ARBA" id="ARBA00022989"/>
    </source>
</evidence>
<comment type="caution">
    <text evidence="7">The sequence shown here is derived from an EMBL/GenBank/DDBJ whole genome shotgun (WGS) entry which is preliminary data.</text>
</comment>
<protein>
    <recommendedName>
        <fullName evidence="9">L-lysine exporter</fullName>
    </recommendedName>
</protein>
<keyword evidence="4 6" id="KW-1133">Transmembrane helix</keyword>